<dbReference type="PROSITE" id="PS00523">
    <property type="entry name" value="SULFATASE_1"/>
    <property type="match status" value="1"/>
</dbReference>
<evidence type="ECO:0000313" key="7">
    <source>
        <dbReference type="EMBL" id="QEG39257.1"/>
    </source>
</evidence>
<dbReference type="SUPFAM" id="SSF53649">
    <property type="entry name" value="Alkaline phosphatase-like"/>
    <property type="match status" value="1"/>
</dbReference>
<gene>
    <name evidence="7" type="primary">atsA_19</name>
    <name evidence="7" type="ORF">UC8_12180</name>
</gene>
<dbReference type="EC" id="3.1.6.1" evidence="7"/>
<evidence type="ECO:0000313" key="8">
    <source>
        <dbReference type="Proteomes" id="UP000325286"/>
    </source>
</evidence>
<evidence type="ECO:0000256" key="3">
    <source>
        <dbReference type="ARBA" id="ARBA00022801"/>
    </source>
</evidence>
<evidence type="ECO:0000256" key="4">
    <source>
        <dbReference type="ARBA" id="ARBA00022837"/>
    </source>
</evidence>
<keyword evidence="4" id="KW-0106">Calcium</keyword>
<feature type="signal peptide" evidence="5">
    <location>
        <begin position="1"/>
        <end position="21"/>
    </location>
</feature>
<dbReference type="PROSITE" id="PS51257">
    <property type="entry name" value="PROKAR_LIPOPROTEIN"/>
    <property type="match status" value="1"/>
</dbReference>
<organism evidence="7 8">
    <name type="scientific">Roseimaritima ulvae</name>
    <dbReference type="NCBI Taxonomy" id="980254"/>
    <lineage>
        <taxon>Bacteria</taxon>
        <taxon>Pseudomonadati</taxon>
        <taxon>Planctomycetota</taxon>
        <taxon>Planctomycetia</taxon>
        <taxon>Pirellulales</taxon>
        <taxon>Pirellulaceae</taxon>
        <taxon>Roseimaritima</taxon>
    </lineage>
</organism>
<feature type="chain" id="PRO_5022979716" evidence="5">
    <location>
        <begin position="22"/>
        <end position="600"/>
    </location>
</feature>
<dbReference type="InterPro" id="IPR017850">
    <property type="entry name" value="Alkaline_phosphatase_core_sf"/>
</dbReference>
<dbReference type="Pfam" id="PF00884">
    <property type="entry name" value="Sulfatase"/>
    <property type="match status" value="1"/>
</dbReference>
<dbReference type="InterPro" id="IPR050738">
    <property type="entry name" value="Sulfatase"/>
</dbReference>
<dbReference type="AlphaFoldDB" id="A0A5B9QJF6"/>
<evidence type="ECO:0000259" key="6">
    <source>
        <dbReference type="Pfam" id="PF00884"/>
    </source>
</evidence>
<dbReference type="OrthoDB" id="9783154at2"/>
<dbReference type="GO" id="GO:0046872">
    <property type="term" value="F:metal ion binding"/>
    <property type="evidence" value="ECO:0007669"/>
    <property type="project" value="UniProtKB-KW"/>
</dbReference>
<dbReference type="CDD" id="cd16146">
    <property type="entry name" value="ARS_like"/>
    <property type="match status" value="1"/>
</dbReference>
<evidence type="ECO:0000256" key="2">
    <source>
        <dbReference type="ARBA" id="ARBA00022723"/>
    </source>
</evidence>
<protein>
    <submittedName>
        <fullName evidence="7">Arylsulfatase</fullName>
        <ecNumber evidence="7">3.1.6.1</ecNumber>
    </submittedName>
</protein>
<dbReference type="KEGG" id="rul:UC8_12180"/>
<dbReference type="Proteomes" id="UP000325286">
    <property type="component" value="Chromosome"/>
</dbReference>
<comment type="similarity">
    <text evidence="1">Belongs to the sulfatase family.</text>
</comment>
<evidence type="ECO:0000256" key="5">
    <source>
        <dbReference type="SAM" id="SignalP"/>
    </source>
</evidence>
<evidence type="ECO:0000256" key="1">
    <source>
        <dbReference type="ARBA" id="ARBA00008779"/>
    </source>
</evidence>
<keyword evidence="2" id="KW-0479">Metal-binding</keyword>
<proteinExistence type="inferred from homology"/>
<reference evidence="7 8" key="1">
    <citation type="submission" date="2019-08" db="EMBL/GenBank/DDBJ databases">
        <title>Deep-cultivation of Planctomycetes and their phenomic and genomic characterization uncovers novel biology.</title>
        <authorList>
            <person name="Wiegand S."/>
            <person name="Jogler M."/>
            <person name="Boedeker C."/>
            <person name="Pinto D."/>
            <person name="Vollmers J."/>
            <person name="Rivas-Marin E."/>
            <person name="Kohn T."/>
            <person name="Peeters S.H."/>
            <person name="Heuer A."/>
            <person name="Rast P."/>
            <person name="Oberbeckmann S."/>
            <person name="Bunk B."/>
            <person name="Jeske O."/>
            <person name="Meyerdierks A."/>
            <person name="Storesund J.E."/>
            <person name="Kallscheuer N."/>
            <person name="Luecker S."/>
            <person name="Lage O.M."/>
            <person name="Pohl T."/>
            <person name="Merkel B.J."/>
            <person name="Hornburger P."/>
            <person name="Mueller R.-W."/>
            <person name="Bruemmer F."/>
            <person name="Labrenz M."/>
            <person name="Spormann A.M."/>
            <person name="Op den Camp H."/>
            <person name="Overmann J."/>
            <person name="Amann R."/>
            <person name="Jetten M.S.M."/>
            <person name="Mascher T."/>
            <person name="Medema M.H."/>
            <person name="Devos D.P."/>
            <person name="Kaster A.-K."/>
            <person name="Ovreas L."/>
            <person name="Rohde M."/>
            <person name="Galperin M.Y."/>
            <person name="Jogler C."/>
        </authorList>
    </citation>
    <scope>NUCLEOTIDE SEQUENCE [LARGE SCALE GENOMIC DNA]</scope>
    <source>
        <strain evidence="7 8">UC8</strain>
    </source>
</reference>
<name>A0A5B9QJF6_9BACT</name>
<dbReference type="PANTHER" id="PTHR42693:SF53">
    <property type="entry name" value="ENDO-4-O-SULFATASE"/>
    <property type="match status" value="1"/>
</dbReference>
<sequence precursor="true">MDRRSLAVCTFVTFVACPLFAVCPLFVGAVCAESASRPNVLVILSDDQGWGDLSLHGNTAIATPNIDRLALAGARLDRFYVSPVCSPTRAELLTGRHHVRSGVYSTSAGGERVNADETMIGEVFKRAGYRTAAFGKWHSGMQYPYHPNARGFDEFYGFCSGHWGNYFSPMLEHNGQLVTGNGFITDDLTNHAMDFISQHVEEPFFVYLPLNTPHSPMQVPDRWWNKFKDKELTQLPADIKQAKLDHARAALAMCENIDWNVGRLLAKLDELKLAENTIVVYFCDNGPNGDRWNGGMRGRKGSTDEGGVRSPLFVRWPARIKPDTEVTQIGAAMDLLPTLADLAGVEVRGTKPLDGISLAPLLLAENVHWPERMLVHSWKGKVSVRSQRHRLDHKGNLYDMHKDPGQTQAVNDKQPETLAELQQVAERFRRELLPRHGAAFDDRPFVIGHPDATWTQIPARDGVPHGDIQRSNKFPNDSFFLHWTSLDDSITWNCEVGKSGTYQVELFYTCPAADIGSTIELSFNDSRLTGKVTEAHDPPLEGMEHDRVKRVESYVKDFKRMNLGTIKLDAGQGTLKLRALEIPSSQVMDFRLMLIRRVAD</sequence>
<feature type="domain" description="Sulfatase N-terminal" evidence="6">
    <location>
        <begin position="38"/>
        <end position="345"/>
    </location>
</feature>
<keyword evidence="3 7" id="KW-0378">Hydrolase</keyword>
<dbReference type="EMBL" id="CP042914">
    <property type="protein sequence ID" value="QEG39257.1"/>
    <property type="molecule type" value="Genomic_DNA"/>
</dbReference>
<dbReference type="InterPro" id="IPR024607">
    <property type="entry name" value="Sulfatase_CS"/>
</dbReference>
<keyword evidence="8" id="KW-1185">Reference proteome</keyword>
<keyword evidence="5" id="KW-0732">Signal</keyword>
<dbReference type="Gene3D" id="2.60.120.260">
    <property type="entry name" value="Galactose-binding domain-like"/>
    <property type="match status" value="1"/>
</dbReference>
<dbReference type="Gene3D" id="3.40.720.10">
    <property type="entry name" value="Alkaline Phosphatase, subunit A"/>
    <property type="match status" value="1"/>
</dbReference>
<accession>A0A5B9QJF6</accession>
<dbReference type="InterPro" id="IPR000917">
    <property type="entry name" value="Sulfatase_N"/>
</dbReference>
<dbReference type="GO" id="GO:0004065">
    <property type="term" value="F:arylsulfatase activity"/>
    <property type="evidence" value="ECO:0007669"/>
    <property type="project" value="UniProtKB-EC"/>
</dbReference>
<dbReference type="PANTHER" id="PTHR42693">
    <property type="entry name" value="ARYLSULFATASE FAMILY MEMBER"/>
    <property type="match status" value="1"/>
</dbReference>